<proteinExistence type="predicted"/>
<accession>A0A915KIU5</accession>
<dbReference type="Proteomes" id="UP000887565">
    <property type="component" value="Unplaced"/>
</dbReference>
<protein>
    <submittedName>
        <fullName evidence="2">Uncharacterized protein</fullName>
    </submittedName>
</protein>
<dbReference type="WBParaSite" id="nRc.2.0.1.t38755-RA">
    <property type="protein sequence ID" value="nRc.2.0.1.t38755-RA"/>
    <property type="gene ID" value="nRc.2.0.1.g38755"/>
</dbReference>
<organism evidence="1 2">
    <name type="scientific">Romanomermis culicivorax</name>
    <name type="common">Nematode worm</name>
    <dbReference type="NCBI Taxonomy" id="13658"/>
    <lineage>
        <taxon>Eukaryota</taxon>
        <taxon>Metazoa</taxon>
        <taxon>Ecdysozoa</taxon>
        <taxon>Nematoda</taxon>
        <taxon>Enoplea</taxon>
        <taxon>Dorylaimia</taxon>
        <taxon>Mermithida</taxon>
        <taxon>Mermithoidea</taxon>
        <taxon>Mermithidae</taxon>
        <taxon>Romanomermis</taxon>
    </lineage>
</organism>
<sequence length="192" mass="21827">MKVESKKREICPCLFNRLLRIKIMSGPAAIAAQLKHQLDQAKQEIAKAYGTLMNGYQKADWKVTSQIYGPNCSILAPGKGPIKGREDIFNLNGTEGWISQKSCVKFWKMGFNGLGVDLWVGYGPKDWFSWDGPSSIFPAHAGAETYWRQLKEETGVTKMELKAEELNGFGDWFFERGSYKLYKGDKPFEERK</sequence>
<dbReference type="AlphaFoldDB" id="A0A915KIU5"/>
<keyword evidence="1" id="KW-1185">Reference proteome</keyword>
<dbReference type="Gene3D" id="3.10.450.50">
    <property type="match status" value="1"/>
</dbReference>
<reference evidence="2" key="1">
    <citation type="submission" date="2022-11" db="UniProtKB">
        <authorList>
            <consortium name="WormBaseParasite"/>
        </authorList>
    </citation>
    <scope>IDENTIFICATION</scope>
</reference>
<name>A0A915KIU5_ROMCU</name>
<evidence type="ECO:0000313" key="2">
    <source>
        <dbReference type="WBParaSite" id="nRc.2.0.1.t38755-RA"/>
    </source>
</evidence>
<evidence type="ECO:0000313" key="1">
    <source>
        <dbReference type="Proteomes" id="UP000887565"/>
    </source>
</evidence>